<name>A0A3D9B0X7_9FLAO</name>
<dbReference type="EMBL" id="QNVV01000010">
    <property type="protein sequence ID" value="REC46957.1"/>
    <property type="molecule type" value="Genomic_DNA"/>
</dbReference>
<gene>
    <name evidence="1" type="ORF">DRF67_12065</name>
</gene>
<comment type="caution">
    <text evidence="1">The sequence shown here is derived from an EMBL/GenBank/DDBJ whole genome shotgun (WGS) entry which is preliminary data.</text>
</comment>
<accession>A0A3D9B0X7</accession>
<protein>
    <submittedName>
        <fullName evidence="1">Uncharacterized protein</fullName>
    </submittedName>
</protein>
<sequence>MIHPAWMQAISAVGNSNTSFISTVANKPEKGMQDQDINDINNGSECLMDPSIYSLSKVRHTSFASGNAIHKANVRPVDSCYTMLRKACPGIGYHYSLRLIKDLKRVMATDNRSVVQSNLIFNRNNRVCLSKFEVSCINLYKKISESKLINAMRSQPV</sequence>
<keyword evidence="2" id="KW-1185">Reference proteome</keyword>
<evidence type="ECO:0000313" key="1">
    <source>
        <dbReference type="EMBL" id="REC46957.1"/>
    </source>
</evidence>
<dbReference type="Proteomes" id="UP000256257">
    <property type="component" value="Unassembled WGS sequence"/>
</dbReference>
<dbReference type="AlphaFoldDB" id="A0A3D9B0X7"/>
<evidence type="ECO:0000313" key="2">
    <source>
        <dbReference type="Proteomes" id="UP000256257"/>
    </source>
</evidence>
<organism evidence="1 2">
    <name type="scientific">Chryseobacterium pennipullorum</name>
    <dbReference type="NCBI Taxonomy" id="2258963"/>
    <lineage>
        <taxon>Bacteria</taxon>
        <taxon>Pseudomonadati</taxon>
        <taxon>Bacteroidota</taxon>
        <taxon>Flavobacteriia</taxon>
        <taxon>Flavobacteriales</taxon>
        <taxon>Weeksellaceae</taxon>
        <taxon>Chryseobacterium group</taxon>
        <taxon>Chryseobacterium</taxon>
    </lineage>
</organism>
<proteinExistence type="predicted"/>
<reference evidence="1 2" key="1">
    <citation type="submission" date="2018-06" db="EMBL/GenBank/DDBJ databases">
        <title>Novel Chryseobacterium species.</title>
        <authorList>
            <person name="Newman J."/>
            <person name="Hugo C."/>
            <person name="Oosthuizen L."/>
            <person name="Charimba G."/>
        </authorList>
    </citation>
    <scope>NUCLEOTIDE SEQUENCE [LARGE SCALE GENOMIC DNA]</scope>
    <source>
        <strain evidence="1 2">7_F195</strain>
    </source>
</reference>